<feature type="region of interest" description="Disordered" evidence="2">
    <location>
        <begin position="55"/>
        <end position="91"/>
    </location>
</feature>
<evidence type="ECO:0000256" key="1">
    <source>
        <dbReference type="SAM" id="Coils"/>
    </source>
</evidence>
<feature type="region of interest" description="Disordered" evidence="2">
    <location>
        <begin position="463"/>
        <end position="484"/>
    </location>
</feature>
<evidence type="ECO:0000256" key="2">
    <source>
        <dbReference type="SAM" id="MobiDB-lite"/>
    </source>
</evidence>
<comment type="caution">
    <text evidence="3">The sequence shown here is derived from an EMBL/GenBank/DDBJ whole genome shotgun (WGS) entry which is preliminary data.</text>
</comment>
<dbReference type="Proteomes" id="UP001229421">
    <property type="component" value="Unassembled WGS sequence"/>
</dbReference>
<feature type="coiled-coil region" evidence="1">
    <location>
        <begin position="398"/>
        <end position="463"/>
    </location>
</feature>
<protein>
    <recommendedName>
        <fullName evidence="5">Maternal effect embryo arrest 22</fullName>
    </recommendedName>
</protein>
<feature type="compositionally biased region" description="Polar residues" evidence="2">
    <location>
        <begin position="465"/>
        <end position="483"/>
    </location>
</feature>
<accession>A0AAD8P9X4</accession>
<evidence type="ECO:0008006" key="5">
    <source>
        <dbReference type="Google" id="ProtNLM"/>
    </source>
</evidence>
<feature type="compositionally biased region" description="Basic and acidic residues" evidence="2">
    <location>
        <begin position="55"/>
        <end position="85"/>
    </location>
</feature>
<feature type="coiled-coil region" evidence="1">
    <location>
        <begin position="506"/>
        <end position="533"/>
    </location>
</feature>
<dbReference type="PANTHER" id="PTHR35480:SF1">
    <property type="entry name" value="MATERNAL EFFECT EMBRYO ARREST 22"/>
    <property type="match status" value="1"/>
</dbReference>
<keyword evidence="1" id="KW-0175">Coiled coil</keyword>
<dbReference type="PANTHER" id="PTHR35480">
    <property type="entry name" value="MATERNAL EFFECT EMBRYO ARREST 22"/>
    <property type="match status" value="1"/>
</dbReference>
<evidence type="ECO:0000313" key="4">
    <source>
        <dbReference type="Proteomes" id="UP001229421"/>
    </source>
</evidence>
<organism evidence="3 4">
    <name type="scientific">Tagetes erecta</name>
    <name type="common">African marigold</name>
    <dbReference type="NCBI Taxonomy" id="13708"/>
    <lineage>
        <taxon>Eukaryota</taxon>
        <taxon>Viridiplantae</taxon>
        <taxon>Streptophyta</taxon>
        <taxon>Embryophyta</taxon>
        <taxon>Tracheophyta</taxon>
        <taxon>Spermatophyta</taxon>
        <taxon>Magnoliopsida</taxon>
        <taxon>eudicotyledons</taxon>
        <taxon>Gunneridae</taxon>
        <taxon>Pentapetalae</taxon>
        <taxon>asterids</taxon>
        <taxon>campanulids</taxon>
        <taxon>Asterales</taxon>
        <taxon>Asteraceae</taxon>
        <taxon>Asteroideae</taxon>
        <taxon>Heliantheae alliance</taxon>
        <taxon>Tageteae</taxon>
        <taxon>Tagetes</taxon>
    </lineage>
</organism>
<name>A0AAD8P9X4_TARER</name>
<evidence type="ECO:0000313" key="3">
    <source>
        <dbReference type="EMBL" id="KAK1437899.1"/>
    </source>
</evidence>
<gene>
    <name evidence="3" type="ORF">QVD17_03699</name>
</gene>
<keyword evidence="4" id="KW-1185">Reference proteome</keyword>
<proteinExistence type="predicted"/>
<feature type="region of interest" description="Disordered" evidence="2">
    <location>
        <begin position="168"/>
        <end position="187"/>
    </location>
</feature>
<dbReference type="EMBL" id="JAUHHV010000001">
    <property type="protein sequence ID" value="KAK1437899.1"/>
    <property type="molecule type" value="Genomic_DNA"/>
</dbReference>
<reference evidence="3" key="1">
    <citation type="journal article" date="2023" name="bioRxiv">
        <title>Improved chromosome-level genome assembly for marigold (Tagetes erecta).</title>
        <authorList>
            <person name="Jiang F."/>
            <person name="Yuan L."/>
            <person name="Wang S."/>
            <person name="Wang H."/>
            <person name="Xu D."/>
            <person name="Wang A."/>
            <person name="Fan W."/>
        </authorList>
    </citation>
    <scope>NUCLEOTIDE SEQUENCE</scope>
    <source>
        <strain evidence="3">WSJ</strain>
        <tissue evidence="3">Leaf</tissue>
    </source>
</reference>
<sequence>MAGNFELKDESTTNSCCKLWEDRFLKLQQKVKKTEDARAALKKAVGIYESQFDRMQGESQKLKKAYEEEKLQTEHERKEKEKESAARVSMENEISELKAEILSLRQKQGSTSENASEELMLLKGRVLDKEMEINCLQEEINRAKAEKSRTEQGQSNLKTQLLNVETENKKLTQDLQKERARADSEKKRADEMLKNAKTQQAEVEAVKAEKNNNDLCLLKSEQQNLETEVGRLKELLEDERKRADCEAKKAKTEKKNAHKVKEMLKAEQSRADEALKTAKTKQAEIEALKAEKSNNDLCLKSDHQNLETEIGRLKELFQNERKRADCEAKKAEIEKENTRKVKELLKAEQSRADEQRKLVDIERKKAEEFAHQVQMSKCEADEAKSKLVSEGLKFKEANKKFEAEKKKSIKEKKKAEEQQKIAEMSTKHALEEKHNAVRLQQQLEDCQNKYDKLKKDMEIYEKNNRTPGQVKQKTNLTGNSSDLDMNEESEYKKAAEMYKLQAMKEKLRADKLVHQLEDTKKRATNEHKVIEDLVSSKSLTDTMKTKSTEMKLLKKRLKLEKARVKHFIQVAELEKKCKKTVEDELHRLKLEFARFSSRVGLCSYFDICNVGKSCMEKNDNVSLKRNCSRKELAEPTKPSEYSKPNLEISAPSLPISGTCTESTSGTASKMEPLRNRKKIDNFALVSSMASFSDRQLVVGTQENLQLPISRLSNENAEVADNNVKSPVKARNKDEKTKKRKRLLNAVESFEHLYTEGKTRHAKIAKNVSESHGMLVHNDKPLAIEHNKEEEIRTVENVDFNDLGETGNDDRENFLKMFDGDCMKLLSFDSEVEEEKYRAAFERPLSPTLPNIVFESSLIDLDDSRPSGSEIPAIAIESWSIVVFSENRDSESLSKIFRMTKTFSSHCRAFSQSGLVVKDVISTLSADQFLSPKEKVCAFFSLFLKSFSSIALTNLNHANYENFLSSIHIISGQLKKVLCDVETRTRFAKICDLEELITLIQNFLIDEEILVCNADTSSETLSLPHSKASLHELVVGAVLLASLCEAFDRVDFISEISYSISRITSSSTMTLLHVFAYVCGEKLLSGGDCNLIMTVVKSVVTYCERKKLSSGFPSCTKCPFSTGSVSMEELASLLLKKLSGCSKHMFGMTTYKLLTVPDDSLSDLGDVLSLLELLAAKMNWGWVCKNIVNELLKMLEACVMETPLTSIFVLLGQMARFGIDANGFQDAEVENIRVKLTSFISRSTSSKISLPVQFAAVNALLGTTPLSFQDICKNNLKRLPPVSSTTATDCIQRWFFLLSDEHKSLSVRLLSADAS</sequence>